<protein>
    <submittedName>
        <fullName evidence="1">Uncharacterized protein</fullName>
    </submittedName>
</protein>
<organism evidence="1">
    <name type="scientific">Phytophthora nicotianae</name>
    <name type="common">Potato buckeye rot agent</name>
    <name type="synonym">Phytophthora parasitica</name>
    <dbReference type="NCBI Taxonomy" id="4792"/>
    <lineage>
        <taxon>Eukaryota</taxon>
        <taxon>Sar</taxon>
        <taxon>Stramenopiles</taxon>
        <taxon>Oomycota</taxon>
        <taxon>Peronosporomycetes</taxon>
        <taxon>Peronosporales</taxon>
        <taxon>Peronosporaceae</taxon>
        <taxon>Phytophthora</taxon>
    </lineage>
</organism>
<dbReference type="AlphaFoldDB" id="W2N412"/>
<dbReference type="Proteomes" id="UP000054532">
    <property type="component" value="Unassembled WGS sequence"/>
</dbReference>
<accession>W2N412</accession>
<dbReference type="EMBL" id="KI693627">
    <property type="protein sequence ID" value="ETM43270.1"/>
    <property type="molecule type" value="Genomic_DNA"/>
</dbReference>
<name>W2N412_PHYNI</name>
<proteinExistence type="predicted"/>
<evidence type="ECO:0000313" key="1">
    <source>
        <dbReference type="EMBL" id="ETM43270.1"/>
    </source>
</evidence>
<gene>
    <name evidence="1" type="ORF">L914_11224</name>
</gene>
<reference evidence="1" key="1">
    <citation type="submission" date="2013-11" db="EMBL/GenBank/DDBJ databases">
        <title>The Genome Sequence of Phytophthora parasitica IAC_01/95.</title>
        <authorList>
            <consortium name="The Broad Institute Genomics Platform"/>
            <person name="Russ C."/>
            <person name="Tyler B."/>
            <person name="Panabieres F."/>
            <person name="Shan W."/>
            <person name="Tripathy S."/>
            <person name="Grunwald N."/>
            <person name="Machado M."/>
            <person name="Johnson C.S."/>
            <person name="Arredondo F."/>
            <person name="Hong C."/>
            <person name="Coffey M."/>
            <person name="Young S.K."/>
            <person name="Zeng Q."/>
            <person name="Gargeya S."/>
            <person name="Fitzgerald M."/>
            <person name="Abouelleil A."/>
            <person name="Alvarado L."/>
            <person name="Chapman S.B."/>
            <person name="Gainer-Dewar J."/>
            <person name="Goldberg J."/>
            <person name="Griggs A."/>
            <person name="Gujja S."/>
            <person name="Hansen M."/>
            <person name="Howarth C."/>
            <person name="Imamovic A."/>
            <person name="Ireland A."/>
            <person name="Larimer J."/>
            <person name="McCowan C."/>
            <person name="Murphy C."/>
            <person name="Pearson M."/>
            <person name="Poon T.W."/>
            <person name="Priest M."/>
            <person name="Roberts A."/>
            <person name="Saif S."/>
            <person name="Shea T."/>
            <person name="Sykes S."/>
            <person name="Wortman J."/>
            <person name="Nusbaum C."/>
            <person name="Birren B."/>
        </authorList>
    </citation>
    <scope>NUCLEOTIDE SEQUENCE [LARGE SCALE GENOMIC DNA]</scope>
    <source>
        <strain evidence="1">IAC_01/95</strain>
    </source>
</reference>
<sequence length="153" mass="17089">MSSNNLHLMLFSRIQRTLTALSMQLRCTNGRKTTASIFLVDVFGIRLITHGRFGRVTESVTVQGSPNNTQHLTENVRKRTNWGLKRSACPMRTGIQAVRKDNTSRFWKIIRTARSTQHKIAVEPVVGLVAVNAIVNEISTKTNTKAGRNVDDG</sequence>